<evidence type="ECO:0008006" key="3">
    <source>
        <dbReference type="Google" id="ProtNLM"/>
    </source>
</evidence>
<dbReference type="AlphaFoldDB" id="A0A382F1I3"/>
<feature type="non-terminal residue" evidence="2">
    <location>
        <position position="226"/>
    </location>
</feature>
<dbReference type="EMBL" id="UINC01047155">
    <property type="protein sequence ID" value="SVB56063.1"/>
    <property type="molecule type" value="Genomic_DNA"/>
</dbReference>
<name>A0A382F1I3_9ZZZZ</name>
<dbReference type="PANTHER" id="PTHR11060">
    <property type="entry name" value="PROTEIN MEMO1"/>
    <property type="match status" value="1"/>
</dbReference>
<dbReference type="Gene3D" id="3.40.830.10">
    <property type="entry name" value="LigB-like"/>
    <property type="match status" value="1"/>
</dbReference>
<organism evidence="2">
    <name type="scientific">marine metagenome</name>
    <dbReference type="NCBI Taxonomy" id="408172"/>
    <lineage>
        <taxon>unclassified sequences</taxon>
        <taxon>metagenomes</taxon>
        <taxon>ecological metagenomes</taxon>
    </lineage>
</organism>
<sequence>MVRYPAVSGRFYPSDGHSLTKEVKRYTKQGAGEKPSEKIRAIGIISPHAGLTYCGEVAGAVYSNIEIPDTIILIGPNHTGAGEQISIMSEGVWQMPQGNIEIDHELADAICQISVTAKKDNKAHQKEHSIETQLPFLQFYRDNFKIVPICMMRLELDKCAELSHAIVKAVEKTERSILIVASSDMTHYETHESASKKDKDAIDQILRLDAKGLFNTVHYKNISMCG</sequence>
<dbReference type="CDD" id="cd07361">
    <property type="entry name" value="MEMO_like"/>
    <property type="match status" value="1"/>
</dbReference>
<dbReference type="InterPro" id="IPR002737">
    <property type="entry name" value="MEMO1_fam"/>
</dbReference>
<reference evidence="2" key="1">
    <citation type="submission" date="2018-05" db="EMBL/GenBank/DDBJ databases">
        <authorList>
            <person name="Lanie J.A."/>
            <person name="Ng W.-L."/>
            <person name="Kazmierczak K.M."/>
            <person name="Andrzejewski T.M."/>
            <person name="Davidsen T.M."/>
            <person name="Wayne K.J."/>
            <person name="Tettelin H."/>
            <person name="Glass J.I."/>
            <person name="Rusch D."/>
            <person name="Podicherti R."/>
            <person name="Tsui H.-C.T."/>
            <person name="Winkler M.E."/>
        </authorList>
    </citation>
    <scope>NUCLEOTIDE SEQUENCE</scope>
</reference>
<comment type="similarity">
    <text evidence="1">Belongs to the MEMO1 family.</text>
</comment>
<dbReference type="PANTHER" id="PTHR11060:SF0">
    <property type="entry name" value="PROTEIN MEMO1"/>
    <property type="match status" value="1"/>
</dbReference>
<dbReference type="SUPFAM" id="SSF53213">
    <property type="entry name" value="LigB-like"/>
    <property type="match status" value="1"/>
</dbReference>
<proteinExistence type="inferred from homology"/>
<gene>
    <name evidence="2" type="ORF">METZ01_LOCUS208917</name>
</gene>
<evidence type="ECO:0000256" key="1">
    <source>
        <dbReference type="ARBA" id="ARBA00006315"/>
    </source>
</evidence>
<evidence type="ECO:0000313" key="2">
    <source>
        <dbReference type="EMBL" id="SVB56063.1"/>
    </source>
</evidence>
<dbReference type="NCBIfam" id="TIGR04336">
    <property type="entry name" value="AmmeMemoSam_B"/>
    <property type="match status" value="1"/>
</dbReference>
<dbReference type="Pfam" id="PF01875">
    <property type="entry name" value="Memo"/>
    <property type="match status" value="1"/>
</dbReference>
<dbReference type="HAMAP" id="MF_00055">
    <property type="entry name" value="MEMO1"/>
    <property type="match status" value="1"/>
</dbReference>
<protein>
    <recommendedName>
        <fullName evidence="3">AmmeMemoRadiSam system protein B</fullName>
    </recommendedName>
</protein>
<accession>A0A382F1I3</accession>